<dbReference type="SUPFAM" id="SSF54631">
    <property type="entry name" value="CBS-domain pair"/>
    <property type="match status" value="2"/>
</dbReference>
<reference evidence="4 5" key="1">
    <citation type="submission" date="2021-04" db="EMBL/GenBank/DDBJ databases">
        <title>Complete genome sequence of Stygiolobus sp. KN-1.</title>
        <authorList>
            <person name="Nakamura K."/>
            <person name="Sakai H."/>
            <person name="Kurosawa N."/>
        </authorList>
    </citation>
    <scope>NUCLEOTIDE SEQUENCE [LARGE SCALE GENOMIC DNA]</scope>
    <source>
        <strain evidence="4 5">KN-1</strain>
    </source>
</reference>
<dbReference type="EMBL" id="AP024597">
    <property type="protein sequence ID" value="BCU69170.1"/>
    <property type="molecule type" value="Genomic_DNA"/>
</dbReference>
<dbReference type="SMART" id="SM00116">
    <property type="entry name" value="CBS"/>
    <property type="match status" value="4"/>
</dbReference>
<dbReference type="AlphaFoldDB" id="A0A8D5U4Z2"/>
<sequence>MIEGHEIIGITEDSYITDAIFFMARNKIRRIAVYRNREIIGLFTIEEALYHILYNETENRLKEAKLKPVIKSRDSLAEIIKDMIYNKIDAVFIEKDGNTRIVTYRDVIREINWANAGDRVSKISRVALVVSPYARIRTAASIMVNNGVRHVPVYEGDLYGIISARDIVYRYPELDLNCDVNKVMIPEVYSVSSETPIGTVAQDIIRLNIGSAIVNKNQIVTLKDLIEYALRNLIKE</sequence>
<keyword evidence="2" id="KW-0129">CBS domain</keyword>
<dbReference type="GeneID" id="66162215"/>
<dbReference type="InterPro" id="IPR051462">
    <property type="entry name" value="CBS_domain-containing"/>
</dbReference>
<dbReference type="PROSITE" id="PS51371">
    <property type="entry name" value="CBS"/>
    <property type="match status" value="2"/>
</dbReference>
<dbReference type="Gene3D" id="3.10.580.10">
    <property type="entry name" value="CBS-domain"/>
    <property type="match status" value="2"/>
</dbReference>
<dbReference type="Proteomes" id="UP000825123">
    <property type="component" value="Chromosome"/>
</dbReference>
<dbReference type="Pfam" id="PF00571">
    <property type="entry name" value="CBS"/>
    <property type="match status" value="3"/>
</dbReference>
<protein>
    <submittedName>
        <fullName evidence="4">CBS domain-containing protein</fullName>
    </submittedName>
</protein>
<feature type="domain" description="CBS" evidence="3">
    <location>
        <begin position="1"/>
        <end position="58"/>
    </location>
</feature>
<dbReference type="InterPro" id="IPR000644">
    <property type="entry name" value="CBS_dom"/>
</dbReference>
<feature type="domain" description="CBS" evidence="3">
    <location>
        <begin position="123"/>
        <end position="180"/>
    </location>
</feature>
<gene>
    <name evidence="4" type="ORF">KN1_04670</name>
</gene>
<dbReference type="KEGG" id="csty:KN1_04670"/>
<proteinExistence type="predicted"/>
<name>A0A8D5U4Z2_9CREN</name>
<dbReference type="InterPro" id="IPR046342">
    <property type="entry name" value="CBS_dom_sf"/>
</dbReference>
<evidence type="ECO:0000313" key="5">
    <source>
        <dbReference type="Proteomes" id="UP000825123"/>
    </source>
</evidence>
<organism evidence="4 5">
    <name type="scientific">Stygiolobus caldivivus</name>
    <dbReference type="NCBI Taxonomy" id="2824673"/>
    <lineage>
        <taxon>Archaea</taxon>
        <taxon>Thermoproteota</taxon>
        <taxon>Thermoprotei</taxon>
        <taxon>Sulfolobales</taxon>
        <taxon>Sulfolobaceae</taxon>
        <taxon>Stygiolobus</taxon>
    </lineage>
</organism>
<dbReference type="RefSeq" id="WP_221289227.1">
    <property type="nucleotide sequence ID" value="NZ_AP024597.1"/>
</dbReference>
<accession>A0A8D5U4Z2</accession>
<keyword evidence="1" id="KW-0677">Repeat</keyword>
<dbReference type="PANTHER" id="PTHR48108:SF26">
    <property type="entry name" value="CBS DOMAIN-CONTAINING PROTEIN DDB_G0289609"/>
    <property type="match status" value="1"/>
</dbReference>
<evidence type="ECO:0000256" key="2">
    <source>
        <dbReference type="PROSITE-ProRule" id="PRU00703"/>
    </source>
</evidence>
<dbReference type="PANTHER" id="PTHR48108">
    <property type="entry name" value="CBS DOMAIN-CONTAINING PROTEIN CBSX2, CHLOROPLASTIC"/>
    <property type="match status" value="1"/>
</dbReference>
<keyword evidence="5" id="KW-1185">Reference proteome</keyword>
<evidence type="ECO:0000313" key="4">
    <source>
        <dbReference type="EMBL" id="BCU69170.1"/>
    </source>
</evidence>
<evidence type="ECO:0000259" key="3">
    <source>
        <dbReference type="PROSITE" id="PS51371"/>
    </source>
</evidence>
<evidence type="ECO:0000256" key="1">
    <source>
        <dbReference type="ARBA" id="ARBA00022737"/>
    </source>
</evidence>